<gene>
    <name evidence="9" type="ORF">BUALT_Bualt04G0061300</name>
</gene>
<feature type="binding site" evidence="5">
    <location>
        <position position="410"/>
    </location>
    <ligand>
        <name>NAD(+)</name>
        <dbReference type="ChEBI" id="CHEBI:57540"/>
    </ligand>
</feature>
<proteinExistence type="inferred from homology"/>
<dbReference type="GO" id="GO:0070403">
    <property type="term" value="F:NAD+ binding"/>
    <property type="evidence" value="ECO:0007669"/>
    <property type="project" value="UniProtKB-UniRule"/>
</dbReference>
<feature type="binding site" evidence="5">
    <location>
        <begin position="392"/>
        <end position="394"/>
    </location>
    <ligand>
        <name>NAD(+)</name>
        <dbReference type="ChEBI" id="CHEBI:57540"/>
    </ligand>
</feature>
<dbReference type="Pfam" id="PF02146">
    <property type="entry name" value="SIR2"/>
    <property type="match status" value="1"/>
</dbReference>
<sequence>MVMAAAAAALRSPHRPFISTFKGATDLLCTLLTGKFSQRHLYKFPTYFICNLLFLFSTLLILYYVFFVTESIQSISTKGKTSLRSTRFISSQGSLKLVQRNYRMSPSGVAIENKEIPSNFLRDKMMVPNSDPPRVEDVHLLYQFFDRSSKLVILTGAGISTESGIPDYRSPNGAYSTGFRPITHQEYLRSSRARRRYWARSYAGWRRFTAAQPGPAHIALASLEKAGRINFMITQNVDRLHHRAGSNPLELHGTVYVVACTDCGLSLPRSSFQDQVKALNPKWAEAIESLDYDSRSDKGFGMKQRPDGDIEIDEKFWEEEFHIPNCQSCNGILKPDVVFFGDNVPKERVDRAMEAAKECDAFLVLGSSLMTMSAFRLVKAAHEAGAATAIVNVGVTRADDLVPLKINARLGEILPRLLSVGSLCVPAV</sequence>
<dbReference type="GO" id="GO:0005759">
    <property type="term" value="C:mitochondrial matrix"/>
    <property type="evidence" value="ECO:0007669"/>
    <property type="project" value="UniProtKB-SubCell"/>
</dbReference>
<dbReference type="InterPro" id="IPR026590">
    <property type="entry name" value="Ssirtuin_cat_dom"/>
</dbReference>
<feature type="transmembrane region" description="Helical" evidence="7">
    <location>
        <begin position="44"/>
        <end position="66"/>
    </location>
</feature>
<evidence type="ECO:0000256" key="3">
    <source>
        <dbReference type="ARBA" id="ARBA00022833"/>
    </source>
</evidence>
<dbReference type="InterPro" id="IPR029035">
    <property type="entry name" value="DHS-like_NAD/FAD-binding_dom"/>
</dbReference>
<feature type="binding site" evidence="5">
    <location>
        <position position="260"/>
    </location>
    <ligand>
        <name>Zn(2+)</name>
        <dbReference type="ChEBI" id="CHEBI:29105"/>
    </ligand>
</feature>
<dbReference type="InterPro" id="IPR003000">
    <property type="entry name" value="Sirtuin"/>
</dbReference>
<keyword evidence="10" id="KW-1185">Reference proteome</keyword>
<dbReference type="InterPro" id="IPR050134">
    <property type="entry name" value="NAD-dep_sirtuin_deacylases"/>
</dbReference>
<keyword evidence="5" id="KW-0496">Mitochondrion</keyword>
<evidence type="ECO:0000256" key="4">
    <source>
        <dbReference type="ARBA" id="ARBA00023027"/>
    </source>
</evidence>
<dbReference type="Proteomes" id="UP000826271">
    <property type="component" value="Unassembled WGS sequence"/>
</dbReference>
<dbReference type="GO" id="GO:0008270">
    <property type="term" value="F:zinc ion binding"/>
    <property type="evidence" value="ECO:0007669"/>
    <property type="project" value="UniProtKB-UniRule"/>
</dbReference>
<comment type="subcellular location">
    <subcellularLocation>
        <location evidence="5">Mitochondrion matrix</location>
    </subcellularLocation>
</comment>
<keyword evidence="7" id="KW-0472">Membrane</keyword>
<reference evidence="9" key="1">
    <citation type="submission" date="2019-10" db="EMBL/GenBank/DDBJ databases">
        <authorList>
            <person name="Zhang R."/>
            <person name="Pan Y."/>
            <person name="Wang J."/>
            <person name="Ma R."/>
            <person name="Yu S."/>
        </authorList>
    </citation>
    <scope>NUCLEOTIDE SEQUENCE</scope>
    <source>
        <strain evidence="9">LA-IB0</strain>
        <tissue evidence="9">Leaf</tissue>
    </source>
</reference>
<evidence type="ECO:0000256" key="5">
    <source>
        <dbReference type="HAMAP-Rule" id="MF_03161"/>
    </source>
</evidence>
<keyword evidence="3 5" id="KW-0862">Zinc</keyword>
<keyword evidence="1 5" id="KW-0808">Transferase</keyword>
<dbReference type="NCBIfam" id="NF003738">
    <property type="entry name" value="PRK05333.1"/>
    <property type="match status" value="1"/>
</dbReference>
<comment type="similarity">
    <text evidence="5">Belongs to the sirtuin family. Class II subfamily.</text>
</comment>
<feature type="binding site" evidence="5">
    <location>
        <position position="326"/>
    </location>
    <ligand>
        <name>Zn(2+)</name>
        <dbReference type="ChEBI" id="CHEBI:29105"/>
    </ligand>
</feature>
<evidence type="ECO:0000259" key="8">
    <source>
        <dbReference type="PROSITE" id="PS50305"/>
    </source>
</evidence>
<comment type="caution">
    <text evidence="5 6">Lacks conserved residue(s) required for the propagation of feature annotation.</text>
</comment>
<feature type="domain" description="Deacetylase sirtuin-type" evidence="8">
    <location>
        <begin position="131"/>
        <end position="428"/>
    </location>
</feature>
<dbReference type="PANTHER" id="PTHR11085">
    <property type="entry name" value="NAD-DEPENDENT PROTEIN DEACYLASE SIRTUIN-5, MITOCHONDRIAL-RELATED"/>
    <property type="match status" value="1"/>
</dbReference>
<evidence type="ECO:0000256" key="6">
    <source>
        <dbReference type="PROSITE-ProRule" id="PRU00236"/>
    </source>
</evidence>
<keyword evidence="7" id="KW-1133">Transmembrane helix</keyword>
<feature type="binding site" evidence="5">
    <location>
        <position position="329"/>
    </location>
    <ligand>
        <name>Zn(2+)</name>
        <dbReference type="ChEBI" id="CHEBI:29105"/>
    </ligand>
</feature>
<feature type="binding site" evidence="5">
    <location>
        <position position="263"/>
    </location>
    <ligand>
        <name>Zn(2+)</name>
        <dbReference type="ChEBI" id="CHEBI:29105"/>
    </ligand>
</feature>
<evidence type="ECO:0000256" key="2">
    <source>
        <dbReference type="ARBA" id="ARBA00022723"/>
    </source>
</evidence>
<dbReference type="EC" id="2.3.1.-" evidence="5"/>
<comment type="catalytic activity">
    <reaction evidence="5">
        <text>N(6)-acetyl-L-lysyl-[protein] + NAD(+) + H2O = 2''-O-acetyl-ADP-D-ribose + nicotinamide + L-lysyl-[protein]</text>
        <dbReference type="Rhea" id="RHEA:43636"/>
        <dbReference type="Rhea" id="RHEA-COMP:9752"/>
        <dbReference type="Rhea" id="RHEA-COMP:10731"/>
        <dbReference type="ChEBI" id="CHEBI:15377"/>
        <dbReference type="ChEBI" id="CHEBI:17154"/>
        <dbReference type="ChEBI" id="CHEBI:29969"/>
        <dbReference type="ChEBI" id="CHEBI:57540"/>
        <dbReference type="ChEBI" id="CHEBI:61930"/>
        <dbReference type="ChEBI" id="CHEBI:83767"/>
        <dbReference type="EC" id="2.3.1.286"/>
    </reaction>
</comment>
<dbReference type="Gene3D" id="3.40.50.1220">
    <property type="entry name" value="TPP-binding domain"/>
    <property type="match status" value="1"/>
</dbReference>
<evidence type="ECO:0000256" key="1">
    <source>
        <dbReference type="ARBA" id="ARBA00022679"/>
    </source>
</evidence>
<feature type="active site" description="Proton acceptor" evidence="5">
    <location>
        <position position="252"/>
    </location>
</feature>
<dbReference type="HAMAP" id="MF_01967">
    <property type="entry name" value="Sirtuin_ClassII"/>
    <property type="match status" value="1"/>
</dbReference>
<keyword evidence="2 5" id="KW-0479">Metal-binding</keyword>
<feature type="binding site" evidence="5">
    <location>
        <begin position="235"/>
        <end position="238"/>
    </location>
    <ligand>
        <name>NAD(+)</name>
        <dbReference type="ChEBI" id="CHEBI:57540"/>
    </ligand>
</feature>
<comment type="function">
    <text evidence="5">NAD-dependent protein deacylase. Catalyzes the NAD-dependent hydrolysis of acyl groups from lysine residues.</text>
</comment>
<dbReference type="AlphaFoldDB" id="A0AAV6XLP4"/>
<dbReference type="Gene3D" id="3.30.1600.10">
    <property type="entry name" value="SIR2/SIRT2 'Small Domain"/>
    <property type="match status" value="1"/>
</dbReference>
<dbReference type="PANTHER" id="PTHR11085:SF10">
    <property type="entry name" value="NAD-DEPENDENT PROTEIN DEACYLASE SIRTUIN-5, MITOCHONDRIAL-RELATED"/>
    <property type="match status" value="1"/>
</dbReference>
<keyword evidence="7" id="KW-0812">Transmembrane</keyword>
<dbReference type="InterPro" id="IPR026591">
    <property type="entry name" value="Sirtuin_cat_small_dom_sf"/>
</dbReference>
<accession>A0AAV6XLP4</accession>
<comment type="cofactor">
    <cofactor evidence="5">
        <name>Zn(2+)</name>
        <dbReference type="ChEBI" id="CHEBI:29105"/>
    </cofactor>
    <text evidence="5">Binds 1 zinc ion per subunit.</text>
</comment>
<dbReference type="PROSITE" id="PS50305">
    <property type="entry name" value="SIRTUIN"/>
    <property type="match status" value="1"/>
</dbReference>
<evidence type="ECO:0000256" key="7">
    <source>
        <dbReference type="SAM" id="Phobius"/>
    </source>
</evidence>
<dbReference type="InterPro" id="IPR026587">
    <property type="entry name" value="Sirtuin_class_II"/>
</dbReference>
<name>A0AAV6XLP4_9LAMI</name>
<comment type="caution">
    <text evidence="9">The sequence shown here is derived from an EMBL/GenBank/DDBJ whole genome shotgun (WGS) entry which is preliminary data.</text>
</comment>
<evidence type="ECO:0000313" key="10">
    <source>
        <dbReference type="Proteomes" id="UP000826271"/>
    </source>
</evidence>
<dbReference type="CDD" id="cd01409">
    <property type="entry name" value="SIRT4"/>
    <property type="match status" value="1"/>
</dbReference>
<dbReference type="GO" id="GO:0017136">
    <property type="term" value="F:histone deacetylase activity, NAD-dependent"/>
    <property type="evidence" value="ECO:0007669"/>
    <property type="project" value="TreeGrafter"/>
</dbReference>
<dbReference type="SUPFAM" id="SSF52467">
    <property type="entry name" value="DHS-like NAD/FAD-binding domain"/>
    <property type="match status" value="1"/>
</dbReference>
<organism evidence="9 10">
    <name type="scientific">Buddleja alternifolia</name>
    <dbReference type="NCBI Taxonomy" id="168488"/>
    <lineage>
        <taxon>Eukaryota</taxon>
        <taxon>Viridiplantae</taxon>
        <taxon>Streptophyta</taxon>
        <taxon>Embryophyta</taxon>
        <taxon>Tracheophyta</taxon>
        <taxon>Spermatophyta</taxon>
        <taxon>Magnoliopsida</taxon>
        <taxon>eudicotyledons</taxon>
        <taxon>Gunneridae</taxon>
        <taxon>Pentapetalae</taxon>
        <taxon>asterids</taxon>
        <taxon>lamiids</taxon>
        <taxon>Lamiales</taxon>
        <taxon>Scrophulariaceae</taxon>
        <taxon>Buddlejeae</taxon>
        <taxon>Buddleja</taxon>
    </lineage>
</organism>
<keyword evidence="4 5" id="KW-0520">NAD</keyword>
<protein>
    <recommendedName>
        <fullName evidence="5">NAD-dependent protein deacylase</fullName>
        <ecNumber evidence="5">2.3.1.-</ecNumber>
    </recommendedName>
    <alternativeName>
        <fullName evidence="5">Regulatory protein SIR2 homolog</fullName>
    </alternativeName>
</protein>
<feature type="binding site" evidence="5">
    <location>
        <begin position="366"/>
        <end position="368"/>
    </location>
    <ligand>
        <name>NAD(+)</name>
        <dbReference type="ChEBI" id="CHEBI:57540"/>
    </ligand>
</feature>
<evidence type="ECO:0000313" key="9">
    <source>
        <dbReference type="EMBL" id="KAG8383891.1"/>
    </source>
</evidence>
<dbReference type="EMBL" id="WHWC01000004">
    <property type="protein sequence ID" value="KAG8383891.1"/>
    <property type="molecule type" value="Genomic_DNA"/>
</dbReference>